<comment type="caution">
    <text evidence="1">The sequence shown here is derived from an EMBL/GenBank/DDBJ whole genome shotgun (WGS) entry which is preliminary data.</text>
</comment>
<organism evidence="1 2">
    <name type="scientific">Eumeta variegata</name>
    <name type="common">Bagworm moth</name>
    <name type="synonym">Eumeta japonica</name>
    <dbReference type="NCBI Taxonomy" id="151549"/>
    <lineage>
        <taxon>Eukaryota</taxon>
        <taxon>Metazoa</taxon>
        <taxon>Ecdysozoa</taxon>
        <taxon>Arthropoda</taxon>
        <taxon>Hexapoda</taxon>
        <taxon>Insecta</taxon>
        <taxon>Pterygota</taxon>
        <taxon>Neoptera</taxon>
        <taxon>Endopterygota</taxon>
        <taxon>Lepidoptera</taxon>
        <taxon>Glossata</taxon>
        <taxon>Ditrysia</taxon>
        <taxon>Tineoidea</taxon>
        <taxon>Psychidae</taxon>
        <taxon>Oiketicinae</taxon>
        <taxon>Eumeta</taxon>
    </lineage>
</organism>
<gene>
    <name evidence="1" type="primary">FAM200B</name>
    <name evidence="1" type="ORF">EVAR_13333_1</name>
</gene>
<dbReference type="AlphaFoldDB" id="A0A4C1TRT6"/>
<name>A0A4C1TRT6_EUMVA</name>
<keyword evidence="2" id="KW-1185">Reference proteome</keyword>
<evidence type="ECO:0000313" key="2">
    <source>
        <dbReference type="Proteomes" id="UP000299102"/>
    </source>
</evidence>
<accession>A0A4C1TRT6</accession>
<proteinExistence type="predicted"/>
<evidence type="ECO:0000313" key="1">
    <source>
        <dbReference type="EMBL" id="GBP16712.1"/>
    </source>
</evidence>
<reference evidence="1 2" key="1">
    <citation type="journal article" date="2019" name="Commun. Biol.">
        <title>The bagworm genome reveals a unique fibroin gene that provides high tensile strength.</title>
        <authorList>
            <person name="Kono N."/>
            <person name="Nakamura H."/>
            <person name="Ohtoshi R."/>
            <person name="Tomita M."/>
            <person name="Numata K."/>
            <person name="Arakawa K."/>
        </authorList>
    </citation>
    <scope>NUCLEOTIDE SEQUENCE [LARGE SCALE GENOMIC DNA]</scope>
</reference>
<dbReference type="EMBL" id="BGZK01000081">
    <property type="protein sequence ID" value="GBP16712.1"/>
    <property type="molecule type" value="Genomic_DNA"/>
</dbReference>
<sequence>MRRLITKHQKEADKPLDFFERKLKAASSVNESALLASYKVTYRVAKAGKPHTIAENLILPAALDKGEIMITTICISMQIATPTAPRGPQGPADRKPKSCALKEYVQLRTDRTDAPLGGTVINYKRSLQCCPIDLPNLINIEEVLASVDRRKLPADALELLRAKNAALHHAYAYPSREDKSKARAVQRRTKAHMTEVKNEEWSNLIEDITLSHQTFWKLNKSFKSGGYLPTPPLKKPDRSLAVDGLEKAKCLADSLEFQRSHTLPPRNNHHIIRIKEEQALRLVEYITEGFKTKKRTVAVPFFFDVAKVFDRIWHAGLTHKLYRLEVPDRLIHKKITNRQTCSYMIILTLLEDPYEREFLKAPRSLPFCDPRTLTIYRDRRQASNSRYLPMIPPYIYAAKLNIAFVLTSRGPSMS</sequence>
<dbReference type="Proteomes" id="UP000299102">
    <property type="component" value="Unassembled WGS sequence"/>
</dbReference>
<protein>
    <submittedName>
        <fullName evidence="1">Protein FAM200B</fullName>
    </submittedName>
</protein>
<dbReference type="OrthoDB" id="7487383at2759"/>